<dbReference type="InterPro" id="IPR036291">
    <property type="entry name" value="NAD(P)-bd_dom_sf"/>
</dbReference>
<dbReference type="InterPro" id="IPR001509">
    <property type="entry name" value="Epimerase_deHydtase"/>
</dbReference>
<evidence type="ECO:0000313" key="4">
    <source>
        <dbReference type="Proteomes" id="UP001060112"/>
    </source>
</evidence>
<dbReference type="Pfam" id="PF01370">
    <property type="entry name" value="Epimerase"/>
    <property type="match status" value="1"/>
</dbReference>
<comment type="similarity">
    <text evidence="1">Belongs to the NAD(P)-dependent epimerase/dehydratase family.</text>
</comment>
<dbReference type="SUPFAM" id="SSF51735">
    <property type="entry name" value="NAD(P)-binding Rossmann-fold domains"/>
    <property type="match status" value="1"/>
</dbReference>
<sequence length="286" mass="33568">MSFAKKWNCTLVNRGHYTMADYDVKAYVFDRHDKSSWQQLPKEDYDVVIDFCAYQPGDIQTVIESFSGRFRHYVFISTVDVYQRQTGINKTEEHPLETRHFAGEAGEYITGKVLLEQELIKMSNQYQMPYTILRPGNIYGPFNYAPRESLLIERVVKGLPLFSLHDAPFPFQMVYVEDVVQAIEKVIVKKAYNEIYNVVSGEMITYDSINQILQLCQPDIKIEEHSIEEALQLQYPLPYPLSLEEMEYYDGQKIVQQLHLEYTPFQTGLIKTYQAFYPVFKDNEKR</sequence>
<accession>A0ABY5I706</accession>
<gene>
    <name evidence="3" type="ORF">NMU03_02690</name>
</gene>
<dbReference type="EMBL" id="CP101620">
    <property type="protein sequence ID" value="UTY39737.1"/>
    <property type="molecule type" value="Genomic_DNA"/>
</dbReference>
<evidence type="ECO:0000313" key="3">
    <source>
        <dbReference type="EMBL" id="UTY39737.1"/>
    </source>
</evidence>
<proteinExistence type="inferred from homology"/>
<feature type="domain" description="NAD-dependent epimerase/dehydratase" evidence="2">
    <location>
        <begin position="70"/>
        <end position="198"/>
    </location>
</feature>
<evidence type="ECO:0000259" key="2">
    <source>
        <dbReference type="Pfam" id="PF01370"/>
    </source>
</evidence>
<protein>
    <submittedName>
        <fullName evidence="3">NAD-dependent epimerase/dehydratase family protein</fullName>
    </submittedName>
</protein>
<keyword evidence="4" id="KW-1185">Reference proteome</keyword>
<reference evidence="3" key="1">
    <citation type="submission" date="2022-07" db="EMBL/GenBank/DDBJ databases">
        <title>Faecal culturing of patients with breast cancer.</title>
        <authorList>
            <person name="Teng N.M.Y."/>
            <person name="Kiu R."/>
            <person name="Evans R."/>
            <person name="Baker D.J."/>
            <person name="Zenner C."/>
            <person name="Robinson S.D."/>
            <person name="Hall L.J."/>
        </authorList>
    </citation>
    <scope>NUCLEOTIDE SEQUENCE</scope>
    <source>
        <strain evidence="3">LH1062</strain>
    </source>
</reference>
<organism evidence="3 4">
    <name type="scientific">Allocoprobacillus halotolerans</name>
    <dbReference type="NCBI Taxonomy" id="2944914"/>
    <lineage>
        <taxon>Bacteria</taxon>
        <taxon>Bacillati</taxon>
        <taxon>Bacillota</taxon>
        <taxon>Erysipelotrichia</taxon>
        <taxon>Erysipelotrichales</taxon>
        <taxon>Erysipelotrichaceae</taxon>
        <taxon>Allocoprobacillus</taxon>
    </lineage>
</organism>
<dbReference type="RefSeq" id="WP_290141097.1">
    <property type="nucleotide sequence ID" value="NZ_CP101620.1"/>
</dbReference>
<name>A0ABY5I706_9FIRM</name>
<dbReference type="PANTHER" id="PTHR43000">
    <property type="entry name" value="DTDP-D-GLUCOSE 4,6-DEHYDRATASE-RELATED"/>
    <property type="match status" value="1"/>
</dbReference>
<dbReference type="Proteomes" id="UP001060112">
    <property type="component" value="Chromosome"/>
</dbReference>
<dbReference type="Gene3D" id="3.40.50.720">
    <property type="entry name" value="NAD(P)-binding Rossmann-like Domain"/>
    <property type="match status" value="1"/>
</dbReference>
<evidence type="ECO:0000256" key="1">
    <source>
        <dbReference type="ARBA" id="ARBA00007637"/>
    </source>
</evidence>